<reference evidence="1 2" key="1">
    <citation type="submission" date="2023-07" db="EMBL/GenBank/DDBJ databases">
        <title>Sorghum-associated microbial communities from plants grown in Nebraska, USA.</title>
        <authorList>
            <person name="Schachtman D."/>
        </authorList>
    </citation>
    <scope>NUCLEOTIDE SEQUENCE [LARGE SCALE GENOMIC DNA]</scope>
    <source>
        <strain evidence="1 2">DS1314</strain>
    </source>
</reference>
<protein>
    <submittedName>
        <fullName evidence="1">Uncharacterized protein</fullName>
    </submittedName>
</protein>
<dbReference type="RefSeq" id="WP_307220088.1">
    <property type="nucleotide sequence ID" value="NZ_JAUSTI010000017.1"/>
</dbReference>
<organism evidence="1 2">
    <name type="scientific">Paenibacillus tundrae</name>
    <dbReference type="NCBI Taxonomy" id="528187"/>
    <lineage>
        <taxon>Bacteria</taxon>
        <taxon>Bacillati</taxon>
        <taxon>Bacillota</taxon>
        <taxon>Bacilli</taxon>
        <taxon>Bacillales</taxon>
        <taxon>Paenibacillaceae</taxon>
        <taxon>Paenibacillus</taxon>
    </lineage>
</organism>
<keyword evidence="2" id="KW-1185">Reference proteome</keyword>
<sequence length="60" mass="7740">MSKAIFQEMHQLSRNDELRYQLLMRGVRRRLEEQKQNRYNLIEQIRYRKKLREIQVKQWY</sequence>
<evidence type="ECO:0000313" key="1">
    <source>
        <dbReference type="EMBL" id="MDQ0173244.1"/>
    </source>
</evidence>
<dbReference type="EMBL" id="JAUSTI010000017">
    <property type="protein sequence ID" value="MDQ0173244.1"/>
    <property type="molecule type" value="Genomic_DNA"/>
</dbReference>
<evidence type="ECO:0000313" key="2">
    <source>
        <dbReference type="Proteomes" id="UP001233836"/>
    </source>
</evidence>
<comment type="caution">
    <text evidence="1">The sequence shown here is derived from an EMBL/GenBank/DDBJ whole genome shotgun (WGS) entry which is preliminary data.</text>
</comment>
<accession>A0ABT9WIY2</accession>
<name>A0ABT9WIY2_9BACL</name>
<dbReference type="Proteomes" id="UP001233836">
    <property type="component" value="Unassembled WGS sequence"/>
</dbReference>
<gene>
    <name evidence="1" type="ORF">J2T19_004737</name>
</gene>
<proteinExistence type="predicted"/>